<dbReference type="InterPro" id="IPR011713">
    <property type="entry name" value="Leu-rich_rpt_3"/>
</dbReference>
<dbReference type="PANTHER" id="PTHR11017">
    <property type="entry name" value="LEUCINE-RICH REPEAT-CONTAINING PROTEIN"/>
    <property type="match status" value="1"/>
</dbReference>
<dbReference type="Pfam" id="PF23282">
    <property type="entry name" value="WHD_ROQ1"/>
    <property type="match status" value="1"/>
</dbReference>
<dbReference type="InterPro" id="IPR035897">
    <property type="entry name" value="Toll_tir_struct_dom_sf"/>
</dbReference>
<evidence type="ECO:0000259" key="6">
    <source>
        <dbReference type="PROSITE" id="PS50104"/>
    </source>
</evidence>
<dbReference type="Pfam" id="PF01582">
    <property type="entry name" value="TIR"/>
    <property type="match status" value="1"/>
</dbReference>
<feature type="compositionally biased region" description="Polar residues" evidence="5">
    <location>
        <begin position="1017"/>
        <end position="1029"/>
    </location>
</feature>
<dbReference type="InterPro" id="IPR042197">
    <property type="entry name" value="Apaf_helical"/>
</dbReference>
<evidence type="ECO:0000256" key="5">
    <source>
        <dbReference type="SAM" id="MobiDB-lite"/>
    </source>
</evidence>
<dbReference type="InterPro" id="IPR000157">
    <property type="entry name" value="TIR_dom"/>
</dbReference>
<feature type="compositionally biased region" description="Acidic residues" evidence="5">
    <location>
        <begin position="1120"/>
        <end position="1134"/>
    </location>
</feature>
<gene>
    <name evidence="8" type="primary">LOC104758983</name>
</gene>
<dbReference type="Pfam" id="PF00931">
    <property type="entry name" value="NB-ARC"/>
    <property type="match status" value="1"/>
</dbReference>
<dbReference type="PROSITE" id="PS50104">
    <property type="entry name" value="TIR"/>
    <property type="match status" value="1"/>
</dbReference>
<dbReference type="InterPro" id="IPR036390">
    <property type="entry name" value="WH_DNA-bd_sf"/>
</dbReference>
<dbReference type="SUPFAM" id="SSF52200">
    <property type="entry name" value="Toll/Interleukin receptor TIR domain"/>
    <property type="match status" value="1"/>
</dbReference>
<feature type="compositionally biased region" description="Basic and acidic residues" evidence="5">
    <location>
        <begin position="1039"/>
        <end position="1048"/>
    </location>
</feature>
<evidence type="ECO:0000256" key="2">
    <source>
        <dbReference type="ARBA" id="ARBA00022737"/>
    </source>
</evidence>
<name>A0ABM0X401_CAMSA</name>
<dbReference type="PRINTS" id="PR00364">
    <property type="entry name" value="DISEASERSIST"/>
</dbReference>
<dbReference type="Gene3D" id="3.40.50.10140">
    <property type="entry name" value="Toll/interleukin-1 receptor homology (TIR) domain"/>
    <property type="match status" value="1"/>
</dbReference>
<dbReference type="SMART" id="SM00255">
    <property type="entry name" value="TIR"/>
    <property type="match status" value="1"/>
</dbReference>
<dbReference type="InterPro" id="IPR044974">
    <property type="entry name" value="Disease_R_plants"/>
</dbReference>
<keyword evidence="7" id="KW-1185">Reference proteome</keyword>
<dbReference type="InterPro" id="IPR032675">
    <property type="entry name" value="LRR_dom_sf"/>
</dbReference>
<keyword evidence="4" id="KW-0520">NAD</keyword>
<dbReference type="InterPro" id="IPR003593">
    <property type="entry name" value="AAA+_ATPase"/>
</dbReference>
<evidence type="ECO:0000313" key="8">
    <source>
        <dbReference type="RefSeq" id="XP_010480259.1"/>
    </source>
</evidence>
<dbReference type="InterPro" id="IPR058192">
    <property type="entry name" value="WHD_ROQ1-like"/>
</dbReference>
<reference evidence="8" key="2">
    <citation type="submission" date="2025-08" db="UniProtKB">
        <authorList>
            <consortium name="RefSeq"/>
        </authorList>
    </citation>
    <scope>IDENTIFICATION</scope>
    <source>
        <tissue evidence="8">Leaf</tissue>
    </source>
</reference>
<dbReference type="InterPro" id="IPR027417">
    <property type="entry name" value="P-loop_NTPase"/>
</dbReference>
<evidence type="ECO:0000256" key="3">
    <source>
        <dbReference type="ARBA" id="ARBA00022821"/>
    </source>
</evidence>
<organism evidence="7 8">
    <name type="scientific">Camelina sativa</name>
    <name type="common">False flax</name>
    <name type="synonym">Myagrum sativum</name>
    <dbReference type="NCBI Taxonomy" id="90675"/>
    <lineage>
        <taxon>Eukaryota</taxon>
        <taxon>Viridiplantae</taxon>
        <taxon>Streptophyta</taxon>
        <taxon>Embryophyta</taxon>
        <taxon>Tracheophyta</taxon>
        <taxon>Spermatophyta</taxon>
        <taxon>Magnoliopsida</taxon>
        <taxon>eudicotyledons</taxon>
        <taxon>Gunneridae</taxon>
        <taxon>Pentapetalae</taxon>
        <taxon>rosids</taxon>
        <taxon>malvids</taxon>
        <taxon>Brassicales</taxon>
        <taxon>Brassicaceae</taxon>
        <taxon>Camelineae</taxon>
        <taxon>Camelina</taxon>
    </lineage>
</organism>
<keyword evidence="2" id="KW-0677">Repeat</keyword>
<dbReference type="SMART" id="SM00382">
    <property type="entry name" value="AAA"/>
    <property type="match status" value="1"/>
</dbReference>
<dbReference type="RefSeq" id="XP_010480259.1">
    <property type="nucleotide sequence ID" value="XM_010481957.1"/>
</dbReference>
<dbReference type="InterPro" id="IPR002182">
    <property type="entry name" value="NB-ARC"/>
</dbReference>
<accession>A0ABM0X401</accession>
<feature type="region of interest" description="Disordered" evidence="5">
    <location>
        <begin position="1012"/>
        <end position="1068"/>
    </location>
</feature>
<evidence type="ECO:0000256" key="1">
    <source>
        <dbReference type="ARBA" id="ARBA00022614"/>
    </source>
</evidence>
<dbReference type="SUPFAM" id="SSF52540">
    <property type="entry name" value="P-loop containing nucleoside triphosphate hydrolases"/>
    <property type="match status" value="1"/>
</dbReference>
<dbReference type="GeneID" id="104758983"/>
<feature type="region of interest" description="Disordered" evidence="5">
    <location>
        <begin position="1110"/>
        <end position="1153"/>
    </location>
</feature>
<dbReference type="Gene3D" id="3.40.50.300">
    <property type="entry name" value="P-loop containing nucleotide triphosphate hydrolases"/>
    <property type="match status" value="1"/>
</dbReference>
<keyword evidence="3" id="KW-0611">Plant defense</keyword>
<sequence length="1153" mass="130260">MAISCFSSSPRTWSYNVFTSFHGPDVRKTFLSHLRNQFDHNGITMFDDNGIERSHNIPSALTQAIRESRISIVVISKKYASSKWCLDELLEILKCKDEVGRIVMTVFYGVDPSDVRKQTGDFGIAFEETCARKTKEHGKKWSEALTYVGNIAGEHNWDNEAKMIAKIAKDVSDRLHFTSSRDFDGMVGLDSHLTKMESLLDFSYVGVKIVGISGPAGIGKSTIARALHNQFSNRFQLTCFMDNLKENCKIGVDDIGLKLHLQEQLLSKVLNLNSIKICQQDRLHDKRILIILDDVGSLVQLEALANIEWFGPGSRVIVTTEDKEILQQHGINDIYQVGFPSESEALSIFCMSAFKQTSPSDEFMKLTNEVVKICGNLPLGLHVLGSSLRGKSKAGWIDELPRLKKSLDGRIESVLKVGYESLHEKDQVLFLLIAVFLNYAHVDHVITMLAKTDLDVSLGLKILTKRYLIQRESNIVVMHHLLQVMARQVISKQECSKRQILVNANDICYVLEMAKGNGSILGVSFDVSMISELRICATAFEKMYNLAFLKVYNGMRNEKRQLHIPKEMELPRRLRLLHWEAYPRKSLPNKLCLENLVELNMAYSQLERLWEGTQLLANLKTMNLAVSYHLKELPDLSNATNLESLNLNSCTALVEIPSSIVNLHKLDYLGITSCKSLEVIPTLINLASLERIWMFQSLRLRTLPDIPTNTTEIEIYDTGVEELPASLLQCSRLTTLDLCSNKNLKTFSTDLPTNISRISLSNSGIERITSCIKGLHNLLFLVLTGCKRLESLPELPSSLELLSAEDCESLERVSNPLNTPNAVLRFTNCIKLGGQARQAITKRSFVYRWVLLPGGEVPADFDHRVTGNSITIHDPAFNIIKVCVVISPNHQFIKYMELELLCHCKVIGNSVNSTDMKFYLSKVFEYRMKHLLIFQSSLTSIDPSEVSRKIVLEFRSTNQVLDIIECGVKILTNVINGSKNEYDETLDKREEEENDSVVNRIFEFDSCEASAKEDNDSVANGRSNSVSGETSDKEDDEESYKYESRETSEEKDEGIGDNGNNKSVTRKRLRITSTPIAYDTPPPTYGFHMRIDEEESSNGFHMRIDEEDDDYFANWTSESELGEASDNEDNEEGNTSESMLSKDRDEDITHEDD</sequence>
<proteinExistence type="predicted"/>
<dbReference type="SUPFAM" id="SSF52058">
    <property type="entry name" value="L domain-like"/>
    <property type="match status" value="1"/>
</dbReference>
<evidence type="ECO:0000313" key="7">
    <source>
        <dbReference type="Proteomes" id="UP000694864"/>
    </source>
</evidence>
<dbReference type="SUPFAM" id="SSF46785">
    <property type="entry name" value="Winged helix' DNA-binding domain"/>
    <property type="match status" value="1"/>
</dbReference>
<dbReference type="Proteomes" id="UP000694864">
    <property type="component" value="Chromosome 17"/>
</dbReference>
<keyword evidence="1" id="KW-0433">Leucine-rich repeat</keyword>
<reference evidence="7" key="1">
    <citation type="journal article" date="2014" name="Nat. Commun.">
        <title>The emerging biofuel crop Camelina sativa retains a highly undifferentiated hexaploid genome structure.</title>
        <authorList>
            <person name="Kagale S."/>
            <person name="Koh C."/>
            <person name="Nixon J."/>
            <person name="Bollina V."/>
            <person name="Clarke W.E."/>
            <person name="Tuteja R."/>
            <person name="Spillane C."/>
            <person name="Robinson S.J."/>
            <person name="Links M.G."/>
            <person name="Clarke C."/>
            <person name="Higgins E.E."/>
            <person name="Huebert T."/>
            <person name="Sharpe A.G."/>
            <person name="Parkin I.A."/>
        </authorList>
    </citation>
    <scope>NUCLEOTIDE SEQUENCE [LARGE SCALE GENOMIC DNA]</scope>
    <source>
        <strain evidence="7">cv. DH55</strain>
    </source>
</reference>
<feature type="domain" description="TIR" evidence="6">
    <location>
        <begin position="13"/>
        <end position="175"/>
    </location>
</feature>
<protein>
    <submittedName>
        <fullName evidence="8">Disease resistance protein ADR2-like</fullName>
    </submittedName>
</protein>
<dbReference type="Pfam" id="PF07725">
    <property type="entry name" value="LRR_3"/>
    <property type="match status" value="1"/>
</dbReference>
<evidence type="ECO:0000256" key="4">
    <source>
        <dbReference type="ARBA" id="ARBA00023027"/>
    </source>
</evidence>
<dbReference type="Gene3D" id="1.10.8.430">
    <property type="entry name" value="Helical domain of apoptotic protease-activating factors"/>
    <property type="match status" value="1"/>
</dbReference>
<dbReference type="PANTHER" id="PTHR11017:SF225">
    <property type="entry name" value="ADP-RIBOSYL CYCLASE_CYCLIC ADP-RIBOSE HYDROLASE-RELATED"/>
    <property type="match status" value="1"/>
</dbReference>
<dbReference type="Gene3D" id="3.80.10.10">
    <property type="entry name" value="Ribonuclease Inhibitor"/>
    <property type="match status" value="2"/>
</dbReference>